<dbReference type="PANTHER" id="PTHR47966">
    <property type="entry name" value="BETA-SITE APP-CLEAVING ENZYME, ISOFORM A-RELATED"/>
    <property type="match status" value="1"/>
</dbReference>
<name>A0A8C3SQY3_CHESE</name>
<accession>A0A8C3SQY3</accession>
<feature type="region of interest" description="Disordered" evidence="2">
    <location>
        <begin position="74"/>
        <end position="132"/>
    </location>
</feature>
<dbReference type="GO" id="GO:0004190">
    <property type="term" value="F:aspartic-type endopeptidase activity"/>
    <property type="evidence" value="ECO:0007669"/>
    <property type="project" value="InterPro"/>
</dbReference>
<dbReference type="Ensembl" id="ENSCSRT00000016801.1">
    <property type="protein sequence ID" value="ENSCSRP00000016098.1"/>
    <property type="gene ID" value="ENSCSRG00000012285.1"/>
</dbReference>
<dbReference type="Pfam" id="PF00026">
    <property type="entry name" value="Asp"/>
    <property type="match status" value="1"/>
</dbReference>
<dbReference type="Proteomes" id="UP000694403">
    <property type="component" value="Unplaced"/>
</dbReference>
<dbReference type="PANTHER" id="PTHR47966:SF83">
    <property type="entry name" value="NAPSIN-A"/>
    <property type="match status" value="1"/>
</dbReference>
<dbReference type="InterPro" id="IPR001461">
    <property type="entry name" value="Aspartic_peptidase_A1"/>
</dbReference>
<dbReference type="PROSITE" id="PS51767">
    <property type="entry name" value="PEPTIDASE_A1"/>
    <property type="match status" value="1"/>
</dbReference>
<evidence type="ECO:0000256" key="2">
    <source>
        <dbReference type="SAM" id="MobiDB-lite"/>
    </source>
</evidence>
<reference evidence="4" key="2">
    <citation type="submission" date="2025-09" db="UniProtKB">
        <authorList>
            <consortium name="Ensembl"/>
        </authorList>
    </citation>
    <scope>IDENTIFICATION</scope>
</reference>
<keyword evidence="5" id="KW-1185">Reference proteome</keyword>
<evidence type="ECO:0000313" key="4">
    <source>
        <dbReference type="Ensembl" id="ENSCSRP00000016098.1"/>
    </source>
</evidence>
<evidence type="ECO:0000259" key="3">
    <source>
        <dbReference type="PROSITE" id="PS51767"/>
    </source>
</evidence>
<comment type="similarity">
    <text evidence="1">Belongs to the peptidase A1 family.</text>
</comment>
<organism evidence="4 5">
    <name type="scientific">Chelydra serpentina</name>
    <name type="common">Snapping turtle</name>
    <name type="synonym">Testudo serpentina</name>
    <dbReference type="NCBI Taxonomy" id="8475"/>
    <lineage>
        <taxon>Eukaryota</taxon>
        <taxon>Metazoa</taxon>
        <taxon>Chordata</taxon>
        <taxon>Craniata</taxon>
        <taxon>Vertebrata</taxon>
        <taxon>Euteleostomi</taxon>
        <taxon>Archelosauria</taxon>
        <taxon>Testudinata</taxon>
        <taxon>Testudines</taxon>
        <taxon>Cryptodira</taxon>
        <taxon>Durocryptodira</taxon>
        <taxon>Americhelydia</taxon>
        <taxon>Chelydroidea</taxon>
        <taxon>Chelydridae</taxon>
        <taxon>Chelydra</taxon>
    </lineage>
</organism>
<feature type="compositionally biased region" description="Pro residues" evidence="2">
    <location>
        <begin position="80"/>
        <end position="89"/>
    </location>
</feature>
<feature type="compositionally biased region" description="Polar residues" evidence="2">
    <location>
        <begin position="96"/>
        <end position="126"/>
    </location>
</feature>
<dbReference type="GO" id="GO:0005764">
    <property type="term" value="C:lysosome"/>
    <property type="evidence" value="ECO:0007669"/>
    <property type="project" value="TreeGrafter"/>
</dbReference>
<feature type="compositionally biased region" description="Basic and acidic residues" evidence="2">
    <location>
        <begin position="1"/>
        <end position="10"/>
    </location>
</feature>
<dbReference type="GO" id="GO:0006508">
    <property type="term" value="P:proteolysis"/>
    <property type="evidence" value="ECO:0007669"/>
    <property type="project" value="InterPro"/>
</dbReference>
<reference evidence="4" key="1">
    <citation type="submission" date="2025-08" db="UniProtKB">
        <authorList>
            <consortium name="Ensembl"/>
        </authorList>
    </citation>
    <scope>IDENTIFICATION</scope>
</reference>
<evidence type="ECO:0000313" key="5">
    <source>
        <dbReference type="Proteomes" id="UP000694403"/>
    </source>
</evidence>
<proteinExistence type="inferred from homology"/>
<dbReference type="AlphaFoldDB" id="A0A8C3SQY3"/>
<sequence>MGPWEGREGGPGRAMLRGALHPGGRGVTQLGMTLCVSGFMALDVAPPAGPLWILGDVFLGQYYAVFDRDRDRVGLARAKSPPPPAPRETPPASTTGNPKTHSPALSTPQPTAHTGASGHLGSTHSSGRGGEV</sequence>
<evidence type="ECO:0000256" key="1">
    <source>
        <dbReference type="ARBA" id="ARBA00007447"/>
    </source>
</evidence>
<feature type="region of interest" description="Disordered" evidence="2">
    <location>
        <begin position="1"/>
        <end position="20"/>
    </location>
</feature>
<protein>
    <recommendedName>
        <fullName evidence="3">Peptidase A1 domain-containing protein</fullName>
    </recommendedName>
</protein>
<dbReference type="InterPro" id="IPR033121">
    <property type="entry name" value="PEPTIDASE_A1"/>
</dbReference>
<dbReference type="InterPro" id="IPR021109">
    <property type="entry name" value="Peptidase_aspartic_dom_sf"/>
</dbReference>
<dbReference type="SUPFAM" id="SSF50630">
    <property type="entry name" value="Acid proteases"/>
    <property type="match status" value="1"/>
</dbReference>
<dbReference type="GO" id="GO:0005615">
    <property type="term" value="C:extracellular space"/>
    <property type="evidence" value="ECO:0007669"/>
    <property type="project" value="TreeGrafter"/>
</dbReference>
<dbReference type="Gene3D" id="2.40.70.10">
    <property type="entry name" value="Acid Proteases"/>
    <property type="match status" value="1"/>
</dbReference>
<feature type="domain" description="Peptidase A1" evidence="3">
    <location>
        <begin position="1"/>
        <end position="76"/>
    </location>
</feature>